<reference evidence="10 11" key="1">
    <citation type="journal article" date="2011" name="J. Bacteriol.">
        <title>Genome sequence of 'Pedosphaera parvula' Ellin514, an aerobic Verrucomicrobial isolate from pasture soil.</title>
        <authorList>
            <person name="Kant R."/>
            <person name="van Passel M.W."/>
            <person name="Sangwan P."/>
            <person name="Palva A."/>
            <person name="Lucas S."/>
            <person name="Copeland A."/>
            <person name="Lapidus A."/>
            <person name="Glavina Del Rio T."/>
            <person name="Dalin E."/>
            <person name="Tice H."/>
            <person name="Bruce D."/>
            <person name="Goodwin L."/>
            <person name="Pitluck S."/>
            <person name="Chertkov O."/>
            <person name="Larimer F.W."/>
            <person name="Land M.L."/>
            <person name="Hauser L."/>
            <person name="Brettin T.S."/>
            <person name="Detter J.C."/>
            <person name="Han S."/>
            <person name="de Vos W.M."/>
            <person name="Janssen P.H."/>
            <person name="Smidt H."/>
        </authorList>
    </citation>
    <scope>NUCLEOTIDE SEQUENCE [LARGE SCALE GENOMIC DNA]</scope>
    <source>
        <strain evidence="10 11">Ellin514</strain>
    </source>
</reference>
<dbReference type="PRINTS" id="PR00173">
    <property type="entry name" value="EDTRNSPORT"/>
</dbReference>
<feature type="transmembrane region" description="Helical" evidence="9">
    <location>
        <begin position="336"/>
        <end position="358"/>
    </location>
</feature>
<name>B9XC79_PEDPL</name>
<evidence type="ECO:0000256" key="4">
    <source>
        <dbReference type="ARBA" id="ARBA00022692"/>
    </source>
</evidence>
<evidence type="ECO:0000256" key="8">
    <source>
        <dbReference type="SAM" id="MobiDB-lite"/>
    </source>
</evidence>
<accession>B9XC79</accession>
<dbReference type="Proteomes" id="UP000003688">
    <property type="component" value="Unassembled WGS sequence"/>
</dbReference>
<dbReference type="OrthoDB" id="9768885at2"/>
<evidence type="ECO:0000256" key="6">
    <source>
        <dbReference type="ARBA" id="ARBA00022989"/>
    </source>
</evidence>
<dbReference type="PANTHER" id="PTHR42865">
    <property type="entry name" value="PROTON/GLUTAMATE-ASPARTATE SYMPORTER"/>
    <property type="match status" value="1"/>
</dbReference>
<dbReference type="GO" id="GO:0070778">
    <property type="term" value="P:L-aspartate transmembrane transport"/>
    <property type="evidence" value="ECO:0007669"/>
    <property type="project" value="TreeGrafter"/>
</dbReference>
<comment type="subcellular location">
    <subcellularLocation>
        <location evidence="1">Cell membrane</location>
        <topology evidence="1">Multi-pass membrane protein</topology>
    </subcellularLocation>
</comment>
<feature type="transmembrane region" description="Helical" evidence="9">
    <location>
        <begin position="83"/>
        <end position="102"/>
    </location>
</feature>
<evidence type="ECO:0000256" key="2">
    <source>
        <dbReference type="ARBA" id="ARBA00022448"/>
    </source>
</evidence>
<dbReference type="FunFam" id="1.10.3860.10:FF:000001">
    <property type="entry name" value="C4-dicarboxylate transport protein"/>
    <property type="match status" value="1"/>
</dbReference>
<keyword evidence="7 9" id="KW-0472">Membrane</keyword>
<dbReference type="GO" id="GO:0015141">
    <property type="term" value="F:succinate transmembrane transporter activity"/>
    <property type="evidence" value="ECO:0007669"/>
    <property type="project" value="TreeGrafter"/>
</dbReference>
<dbReference type="Pfam" id="PF00375">
    <property type="entry name" value="SDF"/>
    <property type="match status" value="1"/>
</dbReference>
<feature type="transmembrane region" description="Helical" evidence="9">
    <location>
        <begin position="53"/>
        <end position="71"/>
    </location>
</feature>
<feature type="region of interest" description="Disordered" evidence="8">
    <location>
        <begin position="420"/>
        <end position="448"/>
    </location>
</feature>
<evidence type="ECO:0000313" key="11">
    <source>
        <dbReference type="Proteomes" id="UP000003688"/>
    </source>
</evidence>
<dbReference type="Gene3D" id="1.10.3860.10">
    <property type="entry name" value="Sodium:dicarboxylate symporter"/>
    <property type="match status" value="1"/>
</dbReference>
<dbReference type="SUPFAM" id="SSF118215">
    <property type="entry name" value="Proton glutamate symport protein"/>
    <property type="match status" value="1"/>
</dbReference>
<evidence type="ECO:0000256" key="9">
    <source>
        <dbReference type="SAM" id="Phobius"/>
    </source>
</evidence>
<comment type="caution">
    <text evidence="10">The sequence shown here is derived from an EMBL/GenBank/DDBJ whole genome shotgun (WGS) entry which is preliminary data.</text>
</comment>
<proteinExistence type="predicted"/>
<organism evidence="10 11">
    <name type="scientific">Pedosphaera parvula (strain Ellin514)</name>
    <dbReference type="NCBI Taxonomy" id="320771"/>
    <lineage>
        <taxon>Bacteria</taxon>
        <taxon>Pseudomonadati</taxon>
        <taxon>Verrucomicrobiota</taxon>
        <taxon>Pedosphaerae</taxon>
        <taxon>Pedosphaerales</taxon>
        <taxon>Pedosphaeraceae</taxon>
        <taxon>Pedosphaera</taxon>
    </lineage>
</organism>
<dbReference type="NCBIfam" id="NF002461">
    <property type="entry name" value="PRK01663.1"/>
    <property type="match status" value="1"/>
</dbReference>
<evidence type="ECO:0000256" key="1">
    <source>
        <dbReference type="ARBA" id="ARBA00004651"/>
    </source>
</evidence>
<evidence type="ECO:0000313" key="10">
    <source>
        <dbReference type="EMBL" id="EEF62547.1"/>
    </source>
</evidence>
<dbReference type="STRING" id="320771.Cflav_PD5182"/>
<feature type="transmembrane region" description="Helical" evidence="9">
    <location>
        <begin position="364"/>
        <end position="381"/>
    </location>
</feature>
<keyword evidence="4 9" id="KW-0812">Transmembrane</keyword>
<dbReference type="GO" id="GO:0015366">
    <property type="term" value="F:malate:proton symporter activity"/>
    <property type="evidence" value="ECO:0007669"/>
    <property type="project" value="TreeGrafter"/>
</dbReference>
<gene>
    <name evidence="10" type="ORF">Cflav_PD5182</name>
</gene>
<dbReference type="RefSeq" id="WP_007413427.1">
    <property type="nucleotide sequence ID" value="NZ_ABOX02000004.1"/>
</dbReference>
<sequence>MTNKTATRKSILGLLYVQVLVGILIGILVGYAFPKFGIELKILADGFIRLIRMMVAPIIFTSVVVGIAGLGTMHRVGRIGLKALIYFEVMTTLALVIGWLVVKAFHPGAGVNADLSSLNHKDVETFVSKAHDQTISGFFLNIIPQTMIGAFAEGEIIQVLLISVLFGIALASLGQSNRPVVYLLDQIYHALMKMIAMIIKLAPIAAFGSMAFTISKLGLGSVISLGKLLASVYLTCGFFVVVCLGLLLKFNGISLWKFLRYIREEIFIVLGTASSEPVFPRMMAKMEALGCSKPVVGLVLPAGYTFNLDGSSIYLTFGALYIAQATNTHLTMWQELAVILVCLITSKGAAAVVGSAFITLAATLSALGTIPVEGMLLIIGVDQLMASARATTNLIGNGTATVVIAKWEKEFDEKKAAEVLDNKRPSRASAEAENLQPLAVPTAENRAE</sequence>
<feature type="transmembrane region" description="Helical" evidence="9">
    <location>
        <begin position="12"/>
        <end position="33"/>
    </location>
</feature>
<evidence type="ECO:0000256" key="5">
    <source>
        <dbReference type="ARBA" id="ARBA00022847"/>
    </source>
</evidence>
<dbReference type="GO" id="GO:0015138">
    <property type="term" value="F:fumarate transmembrane transporter activity"/>
    <property type="evidence" value="ECO:0007669"/>
    <property type="project" value="TreeGrafter"/>
</dbReference>
<dbReference type="AlphaFoldDB" id="B9XC79"/>
<dbReference type="PANTHER" id="PTHR42865:SF1">
    <property type="entry name" value="AEROBIC C4-DICARBOXYLATE TRANSPORT PROTEIN"/>
    <property type="match status" value="1"/>
</dbReference>
<dbReference type="GO" id="GO:0005886">
    <property type="term" value="C:plasma membrane"/>
    <property type="evidence" value="ECO:0007669"/>
    <property type="project" value="UniProtKB-SubCell"/>
</dbReference>
<dbReference type="EMBL" id="ABOX02000004">
    <property type="protein sequence ID" value="EEF62547.1"/>
    <property type="molecule type" value="Genomic_DNA"/>
</dbReference>
<dbReference type="InterPro" id="IPR036458">
    <property type="entry name" value="Na:dicarbo_symporter_sf"/>
</dbReference>
<feature type="transmembrane region" description="Helical" evidence="9">
    <location>
        <begin position="156"/>
        <end position="173"/>
    </location>
</feature>
<keyword evidence="2" id="KW-0813">Transport</keyword>
<dbReference type="InterPro" id="IPR001991">
    <property type="entry name" value="Na-dicarboxylate_symporter"/>
</dbReference>
<evidence type="ECO:0000256" key="3">
    <source>
        <dbReference type="ARBA" id="ARBA00022475"/>
    </source>
</evidence>
<keyword evidence="6 9" id="KW-1133">Transmembrane helix</keyword>
<keyword evidence="5" id="KW-0769">Symport</keyword>
<keyword evidence="11" id="KW-1185">Reference proteome</keyword>
<protein>
    <submittedName>
        <fullName evidence="10">Sodium:dicarboxylate symporter</fullName>
    </submittedName>
</protein>
<keyword evidence="3" id="KW-1003">Cell membrane</keyword>
<evidence type="ECO:0000256" key="7">
    <source>
        <dbReference type="ARBA" id="ARBA00023136"/>
    </source>
</evidence>
<feature type="transmembrane region" description="Helical" evidence="9">
    <location>
        <begin position="194"/>
        <end position="212"/>
    </location>
</feature>
<feature type="transmembrane region" description="Helical" evidence="9">
    <location>
        <begin position="232"/>
        <end position="250"/>
    </location>
</feature>